<evidence type="ECO:0000313" key="7">
    <source>
        <dbReference type="EMBL" id="EBW5674242.1"/>
    </source>
</evidence>
<dbReference type="EMBL" id="AAHISR010000047">
    <property type="protein sequence ID" value="EBW5674242.1"/>
    <property type="molecule type" value="Genomic_DNA"/>
</dbReference>
<sequence>MSMAMNDIPLNNTFSDTKSGVDSTLNYIKRFGNKDISESIYKTQAKKAVEVLKPETVELITESATVFFKKEQIQADTKPELIKPLNCSDERSNITNEKMRFIQIMASLSRLITDSKISSIQSNARNYNLRLKAAKEACDELASITTGLYSELGRNINEYYNEALSLPMPSEMIGILDDVHWWNKYMDQVDHIRLRIEQLRQSPDTPQNNATIKELEFEMKNYKDKASCFEKQFEYDIGMKFKWQLDALRTCESLIEKTKSVFENGERIFKQFLWADSDLDAGNNALRETEDCISYLKTFLPLSIDNFRSLKPEGVWDWRGGWAIRDYFCTAFSQAANSMINVKHLLHDFDVKLHILSEHLLVLLQKENEKHEDKLTYVMALIAKLIDENSRDELESAAKVREKLSEAAARDATKKAKEFAAQERKAEHLQKTMGCIGKIIGAVITVVGVAAAAFTGGASLALAGVGLGLAVGDEICRAATGHSFIQDTLQMVMKPLLNEMSKIFSHLLALLGVNGSAQELIANILGAVAASVIFIAGMAVAGSAVGKLGGAILQKVGSKLAEQLAEAEVVAASERSVIQSACSTMNNVVKKVWGGIGRASGMDEEKLAQISTYSQMGMVASGTVNSGIQTGGDILVSNMRLNAAKINAKMQMDASVQNVLRTMMDNAIEAFRKQNLAVNSIIENMSSMAENLYQTDRYIVESMNSTFA</sequence>
<name>A0A5J1T624_SALET</name>
<dbReference type="InterPro" id="IPR003895">
    <property type="entry name" value="T3SS_SctE/BipB"/>
</dbReference>
<protein>
    <submittedName>
        <fullName evidence="9">YopB/SseC family type III secretion system translocon subunit</fullName>
    </submittedName>
</protein>
<dbReference type="RefSeq" id="WP_000061266.1">
    <property type="nucleotide sequence ID" value="NZ_CP082930.1"/>
</dbReference>
<dbReference type="EMBL" id="AALLJB010000078">
    <property type="protein sequence ID" value="EDA8247166.1"/>
    <property type="molecule type" value="Genomic_DNA"/>
</dbReference>
<dbReference type="PRINTS" id="PR01375">
    <property type="entry name" value="BACINVASINB"/>
</dbReference>
<dbReference type="EMBL" id="AAHRBT010000043">
    <property type="protein sequence ID" value="EBZ4208363.1"/>
    <property type="molecule type" value="Genomic_DNA"/>
</dbReference>
<evidence type="ECO:0000256" key="2">
    <source>
        <dbReference type="ARBA" id="ARBA00022870"/>
    </source>
</evidence>
<keyword evidence="2" id="KW-1043">Host membrane</keyword>
<evidence type="ECO:0000313" key="9">
    <source>
        <dbReference type="EMBL" id="EDA8247166.1"/>
    </source>
</evidence>
<dbReference type="InterPro" id="IPR006972">
    <property type="entry name" value="BipB-like_C"/>
</dbReference>
<organism evidence="9">
    <name type="scientific">Salmonella enterica subsp. enterica serovar London</name>
    <dbReference type="NCBI Taxonomy" id="149390"/>
    <lineage>
        <taxon>Bacteria</taxon>
        <taxon>Pseudomonadati</taxon>
        <taxon>Pseudomonadota</taxon>
        <taxon>Gammaproteobacteria</taxon>
        <taxon>Enterobacterales</taxon>
        <taxon>Enterobacteriaceae</taxon>
        <taxon>Salmonella</taxon>
    </lineage>
</organism>
<evidence type="ECO:0000256" key="5">
    <source>
        <dbReference type="SAM" id="Phobius"/>
    </source>
</evidence>
<feature type="transmembrane region" description="Helical" evidence="5">
    <location>
        <begin position="439"/>
        <end position="463"/>
    </location>
</feature>
<comment type="caution">
    <text evidence="9">The sequence shown here is derived from an EMBL/GenBank/DDBJ whole genome shotgun (WGS) entry which is preliminary data.</text>
</comment>
<feature type="transmembrane region" description="Helical" evidence="5">
    <location>
        <begin position="520"/>
        <end position="545"/>
    </location>
</feature>
<comment type="similarity">
    <text evidence="4">Belongs to the SctE/SipB/YopB family.</text>
</comment>
<evidence type="ECO:0000256" key="1">
    <source>
        <dbReference type="ARBA" id="ARBA00004301"/>
    </source>
</evidence>
<dbReference type="Pfam" id="PF04888">
    <property type="entry name" value="SseC"/>
    <property type="match status" value="1"/>
</dbReference>
<keyword evidence="3" id="KW-0843">Virulence</keyword>
<evidence type="ECO:0000313" key="8">
    <source>
        <dbReference type="EMBL" id="EBZ4208363.1"/>
    </source>
</evidence>
<dbReference type="GO" id="GO:0016020">
    <property type="term" value="C:membrane"/>
    <property type="evidence" value="ECO:0007669"/>
    <property type="project" value="InterPro"/>
</dbReference>
<dbReference type="GO" id="GO:0005576">
    <property type="term" value="C:extracellular region"/>
    <property type="evidence" value="ECO:0007669"/>
    <property type="project" value="InterPro"/>
</dbReference>
<comment type="subcellular location">
    <subcellularLocation>
        <location evidence="1">Host membrane</location>
        <topology evidence="1">Multi-pass membrane protein</topology>
    </subcellularLocation>
</comment>
<dbReference type="GO" id="GO:0033644">
    <property type="term" value="C:host cell membrane"/>
    <property type="evidence" value="ECO:0007669"/>
    <property type="project" value="UniProtKB-SubCell"/>
</dbReference>
<proteinExistence type="inferred from homology"/>
<evidence type="ECO:0000259" key="6">
    <source>
        <dbReference type="Pfam" id="PF04888"/>
    </source>
</evidence>
<evidence type="ECO:0000256" key="3">
    <source>
        <dbReference type="ARBA" id="ARBA00023026"/>
    </source>
</evidence>
<keyword evidence="5" id="KW-1133">Transmembrane helix</keyword>
<feature type="domain" description="Translocator protein BipB-like C-terminal" evidence="6">
    <location>
        <begin position="379"/>
        <end position="700"/>
    </location>
</feature>
<keyword evidence="5" id="KW-0472">Membrane</keyword>
<reference evidence="9" key="1">
    <citation type="submission" date="2018-07" db="EMBL/GenBank/DDBJ databases">
        <authorList>
            <person name="Ashton P.M."/>
            <person name="Dallman T."/>
            <person name="Nair S."/>
            <person name="De Pinna E."/>
            <person name="Peters T."/>
            <person name="Grant K."/>
        </authorList>
    </citation>
    <scope>NUCLEOTIDE SEQUENCE</scope>
    <source>
        <strain evidence="9">186598</strain>
        <strain evidence="7">196404</strain>
        <strain evidence="8">623457</strain>
    </source>
</reference>
<keyword evidence="5" id="KW-0812">Transmembrane</keyword>
<evidence type="ECO:0000256" key="4">
    <source>
        <dbReference type="ARBA" id="ARBA00035640"/>
    </source>
</evidence>
<dbReference type="AlphaFoldDB" id="A0A5J1T624"/>
<gene>
    <name evidence="9" type="ORF">A4I94_22545</name>
    <name evidence="7" type="ORF">DPY77_24265</name>
    <name evidence="8" type="ORF">EBC19_23840</name>
</gene>
<accession>A0A5J1T624</accession>